<keyword evidence="2" id="KW-1185">Reference proteome</keyword>
<dbReference type="EMBL" id="AEXL02000120">
    <property type="protein sequence ID" value="EIJ65490.1"/>
    <property type="molecule type" value="Genomic_DNA"/>
</dbReference>
<dbReference type="AlphaFoldDB" id="I3D197"/>
<reference evidence="1 2" key="1">
    <citation type="journal article" date="2012" name="J. Bacteriol.">
        <title>Genome sequence of "Candidatus Nitrosopumilus salaria" BD31, an ammonia-oxidizing archaeon from the San Francisco Bay estuary.</title>
        <authorList>
            <person name="Mosier A.C."/>
            <person name="Allen E.E."/>
            <person name="Kim M."/>
            <person name="Ferriera S."/>
            <person name="Francis C.A."/>
        </authorList>
    </citation>
    <scope>NUCLEOTIDE SEQUENCE [LARGE SCALE GENOMIC DNA]</scope>
    <source>
        <strain evidence="1 2">BD31</strain>
    </source>
</reference>
<name>I3D197_9ARCH</name>
<organism evidence="1 2">
    <name type="scientific">Candidatus Nitrosopumilus salarius BD31</name>
    <dbReference type="NCBI Taxonomy" id="859350"/>
    <lineage>
        <taxon>Archaea</taxon>
        <taxon>Nitrososphaerota</taxon>
        <taxon>Nitrososphaeria</taxon>
        <taxon>Nitrosopumilales</taxon>
        <taxon>Nitrosopumilaceae</taxon>
        <taxon>Nitrosopumilus</taxon>
    </lineage>
</organism>
<evidence type="ECO:0000313" key="1">
    <source>
        <dbReference type="EMBL" id="EIJ65490.1"/>
    </source>
</evidence>
<accession>I3D197</accession>
<comment type="caution">
    <text evidence="1">The sequence shown here is derived from an EMBL/GenBank/DDBJ whole genome shotgun (WGS) entry which is preliminary data.</text>
</comment>
<proteinExistence type="predicted"/>
<protein>
    <submittedName>
        <fullName evidence="1">Uncharacterized protein</fullName>
    </submittedName>
</protein>
<gene>
    <name evidence="1" type="ORF">BD31_I0679</name>
</gene>
<evidence type="ECO:0000313" key="2">
    <source>
        <dbReference type="Proteomes" id="UP000003423"/>
    </source>
</evidence>
<sequence>MEEKCIPYVMSQHSPYLRKEAGKCVKNVISKEILKILKNLFAVLDSIFNFSKQFLTQI</sequence>
<dbReference type="Proteomes" id="UP000003423">
    <property type="component" value="Unassembled WGS sequence"/>
</dbReference>